<sequence length="104" mass="11731">MLVAIDQIANMQSLMAKPNYRASLETSPAEAQQSFKTWLNEAVEGVNNTRIDSENMTQAMARGEQVDLHEVMISAQKASITLETTIEVRNKVIEAYQEIMRMQV</sequence>
<evidence type="ECO:0000256" key="4">
    <source>
        <dbReference type="HAMAP-Rule" id="MF_00724"/>
    </source>
</evidence>
<evidence type="ECO:0000313" key="7">
    <source>
        <dbReference type="Proteomes" id="UP000198778"/>
    </source>
</evidence>
<dbReference type="Pfam" id="PF02049">
    <property type="entry name" value="FliE"/>
    <property type="match status" value="1"/>
</dbReference>
<evidence type="ECO:0000313" key="6">
    <source>
        <dbReference type="EMBL" id="SDN27876.1"/>
    </source>
</evidence>
<dbReference type="OrthoDB" id="9812413at2"/>
<evidence type="ECO:0000256" key="3">
    <source>
        <dbReference type="ARBA" id="ARBA00023143"/>
    </source>
</evidence>
<evidence type="ECO:0000256" key="1">
    <source>
        <dbReference type="ARBA" id="ARBA00004117"/>
    </source>
</evidence>
<dbReference type="STRING" id="745820.SAMN04488053_101333"/>
<dbReference type="Proteomes" id="UP000198778">
    <property type="component" value="Unassembled WGS sequence"/>
</dbReference>
<dbReference type="PRINTS" id="PR01006">
    <property type="entry name" value="FLGHOOKFLIE"/>
</dbReference>
<comment type="subcellular location">
    <subcellularLocation>
        <location evidence="1 4">Bacterial flagellum basal body</location>
    </subcellularLocation>
</comment>
<dbReference type="GO" id="GO:0003774">
    <property type="term" value="F:cytoskeletal motor activity"/>
    <property type="evidence" value="ECO:0007669"/>
    <property type="project" value="InterPro"/>
</dbReference>
<dbReference type="InterPro" id="IPR001624">
    <property type="entry name" value="FliE"/>
</dbReference>
<dbReference type="GO" id="GO:0005198">
    <property type="term" value="F:structural molecule activity"/>
    <property type="evidence" value="ECO:0007669"/>
    <property type="project" value="UniProtKB-UniRule"/>
</dbReference>
<proteinExistence type="inferred from homology"/>
<evidence type="ECO:0000256" key="2">
    <source>
        <dbReference type="ARBA" id="ARBA00009272"/>
    </source>
</evidence>
<dbReference type="AlphaFoldDB" id="A0A1H0A565"/>
<name>A0A1H0A565_9BACI</name>
<dbReference type="GO" id="GO:0071973">
    <property type="term" value="P:bacterial-type flagellum-dependent cell motility"/>
    <property type="evidence" value="ECO:0007669"/>
    <property type="project" value="InterPro"/>
</dbReference>
<dbReference type="EMBL" id="FNIL01000001">
    <property type="protein sequence ID" value="SDN27876.1"/>
    <property type="molecule type" value="Genomic_DNA"/>
</dbReference>
<evidence type="ECO:0000256" key="5">
    <source>
        <dbReference type="NCBIfam" id="TIGR00205"/>
    </source>
</evidence>
<dbReference type="PANTHER" id="PTHR34653">
    <property type="match status" value="1"/>
</dbReference>
<reference evidence="7" key="1">
    <citation type="submission" date="2016-10" db="EMBL/GenBank/DDBJ databases">
        <authorList>
            <person name="Varghese N."/>
            <person name="Submissions S."/>
        </authorList>
    </citation>
    <scope>NUCLEOTIDE SEQUENCE [LARGE SCALE GENOMIC DNA]</scope>
    <source>
        <strain evidence="7">CGMCC 1.10369</strain>
    </source>
</reference>
<protein>
    <recommendedName>
        <fullName evidence="4 5">Flagellar hook-basal body complex protein FliE</fullName>
    </recommendedName>
</protein>
<keyword evidence="6" id="KW-0969">Cilium</keyword>
<keyword evidence="6" id="KW-0966">Cell projection</keyword>
<dbReference type="PANTHER" id="PTHR34653:SF1">
    <property type="entry name" value="FLAGELLAR HOOK-BASAL BODY COMPLEX PROTEIN FLIE"/>
    <property type="match status" value="1"/>
</dbReference>
<organism evidence="6 7">
    <name type="scientific">Alkalicoccus daliensis</name>
    <dbReference type="NCBI Taxonomy" id="745820"/>
    <lineage>
        <taxon>Bacteria</taxon>
        <taxon>Bacillati</taxon>
        <taxon>Bacillota</taxon>
        <taxon>Bacilli</taxon>
        <taxon>Bacillales</taxon>
        <taxon>Bacillaceae</taxon>
        <taxon>Alkalicoccus</taxon>
    </lineage>
</organism>
<accession>A0A1H0A565</accession>
<keyword evidence="3 4" id="KW-0975">Bacterial flagellum</keyword>
<dbReference type="HAMAP" id="MF_00724">
    <property type="entry name" value="FliE"/>
    <property type="match status" value="1"/>
</dbReference>
<comment type="similarity">
    <text evidence="2 4">Belongs to the FliE family.</text>
</comment>
<gene>
    <name evidence="4" type="primary">fliE</name>
    <name evidence="6" type="ORF">SAMN04488053_101333</name>
</gene>
<keyword evidence="7" id="KW-1185">Reference proteome</keyword>
<keyword evidence="6" id="KW-0282">Flagellum</keyword>
<dbReference type="GO" id="GO:0009425">
    <property type="term" value="C:bacterial-type flagellum basal body"/>
    <property type="evidence" value="ECO:0007669"/>
    <property type="project" value="UniProtKB-SubCell"/>
</dbReference>
<dbReference type="RefSeq" id="WP_090839941.1">
    <property type="nucleotide sequence ID" value="NZ_FNIL01000001.1"/>
</dbReference>
<dbReference type="NCBIfam" id="TIGR00205">
    <property type="entry name" value="fliE"/>
    <property type="match status" value="1"/>
</dbReference>